<dbReference type="EMBL" id="JAWDGP010007036">
    <property type="protein sequence ID" value="KAK3731013.1"/>
    <property type="molecule type" value="Genomic_DNA"/>
</dbReference>
<name>A0AAE1CRQ3_9GAST</name>
<comment type="caution">
    <text evidence="2">The sequence shown here is derived from an EMBL/GenBank/DDBJ whole genome shotgun (WGS) entry which is preliminary data.</text>
</comment>
<keyword evidence="3" id="KW-1185">Reference proteome</keyword>
<feature type="region of interest" description="Disordered" evidence="1">
    <location>
        <begin position="1"/>
        <end position="83"/>
    </location>
</feature>
<reference evidence="2" key="1">
    <citation type="journal article" date="2023" name="G3 (Bethesda)">
        <title>A reference genome for the long-term kleptoplast-retaining sea slug Elysia crispata morphotype clarki.</title>
        <authorList>
            <person name="Eastman K.E."/>
            <person name="Pendleton A.L."/>
            <person name="Shaikh M.A."/>
            <person name="Suttiyut T."/>
            <person name="Ogas R."/>
            <person name="Tomko P."/>
            <person name="Gavelis G."/>
            <person name="Widhalm J.R."/>
            <person name="Wisecaver J.H."/>
        </authorList>
    </citation>
    <scope>NUCLEOTIDE SEQUENCE</scope>
    <source>
        <strain evidence="2">ECLA1</strain>
    </source>
</reference>
<evidence type="ECO:0000256" key="1">
    <source>
        <dbReference type="SAM" id="MobiDB-lite"/>
    </source>
</evidence>
<accession>A0AAE1CRQ3</accession>
<protein>
    <submittedName>
        <fullName evidence="2">Uncharacterized protein</fullName>
    </submittedName>
</protein>
<dbReference type="AlphaFoldDB" id="A0AAE1CRQ3"/>
<proteinExistence type="predicted"/>
<evidence type="ECO:0000313" key="2">
    <source>
        <dbReference type="EMBL" id="KAK3731013.1"/>
    </source>
</evidence>
<sequence length="83" mass="9212">MTVDSVDDEEPIVPQHSISNDDNNPNLRHLLSSDDAPSLPQSLHSLMMCQKRPQSSHVPTNGSSGLNKVAPRIHKRGRSFEKE</sequence>
<evidence type="ECO:0000313" key="3">
    <source>
        <dbReference type="Proteomes" id="UP001283361"/>
    </source>
</evidence>
<feature type="compositionally biased region" description="Acidic residues" evidence="1">
    <location>
        <begin position="1"/>
        <end position="11"/>
    </location>
</feature>
<gene>
    <name evidence="2" type="ORF">RRG08_043904</name>
</gene>
<organism evidence="2 3">
    <name type="scientific">Elysia crispata</name>
    <name type="common">lettuce slug</name>
    <dbReference type="NCBI Taxonomy" id="231223"/>
    <lineage>
        <taxon>Eukaryota</taxon>
        <taxon>Metazoa</taxon>
        <taxon>Spiralia</taxon>
        <taxon>Lophotrochozoa</taxon>
        <taxon>Mollusca</taxon>
        <taxon>Gastropoda</taxon>
        <taxon>Heterobranchia</taxon>
        <taxon>Euthyneura</taxon>
        <taxon>Panpulmonata</taxon>
        <taxon>Sacoglossa</taxon>
        <taxon>Placobranchoidea</taxon>
        <taxon>Plakobranchidae</taxon>
        <taxon>Elysia</taxon>
    </lineage>
</organism>
<dbReference type="Proteomes" id="UP001283361">
    <property type="component" value="Unassembled WGS sequence"/>
</dbReference>
<feature type="compositionally biased region" description="Polar residues" evidence="1">
    <location>
        <begin position="52"/>
        <end position="66"/>
    </location>
</feature>
<feature type="compositionally biased region" description="Polar residues" evidence="1">
    <location>
        <begin position="16"/>
        <end position="26"/>
    </location>
</feature>